<reference evidence="2" key="1">
    <citation type="submission" date="2022-11" db="UniProtKB">
        <authorList>
            <consortium name="WormBaseParasite"/>
        </authorList>
    </citation>
    <scope>IDENTIFICATION</scope>
</reference>
<accession>A0AC35EQ16</accession>
<protein>
    <submittedName>
        <fullName evidence="2">t-SNARE coiled-coil homology domain-containing protein</fullName>
    </submittedName>
</protein>
<proteinExistence type="predicted"/>
<evidence type="ECO:0000313" key="2">
    <source>
        <dbReference type="WBParaSite" id="PS1159_v2.g1.t1"/>
    </source>
</evidence>
<dbReference type="Proteomes" id="UP000887580">
    <property type="component" value="Unplaced"/>
</dbReference>
<evidence type="ECO:0000313" key="1">
    <source>
        <dbReference type="Proteomes" id="UP000887580"/>
    </source>
</evidence>
<name>A0AC35EQ16_9BILA</name>
<sequence length="283" mass="30797">MKNLLNFLLAYEKSEDYESLTIEKINAKKMIDSMLDGFKQILSKRQEIPPDQHEAFDIRIEPIQRQTQAIINAIMTLIDKPHPPTSPTAIKKNSNIFDDCFIPEEERDEYGGIASSTSNKNHGGGQYEQMLAEQTQTSAQKHVGDLQFKLERAKEDAEVTKKLAQDIEDLNQVMEDLAALVHSQHDIVDSIEEHVELAAYKVESGNRELKKALANKNAQVPLAAAAVGATAVGGPVGFVAGSAALGIMAGVGGAIAGIFGGRLLKKQAQEATKISTNEESNQS</sequence>
<dbReference type="WBParaSite" id="PS1159_v2.g1.t1">
    <property type="protein sequence ID" value="PS1159_v2.g1.t1"/>
    <property type="gene ID" value="PS1159_v2.g1"/>
</dbReference>
<organism evidence="1 2">
    <name type="scientific">Panagrolaimus sp. PS1159</name>
    <dbReference type="NCBI Taxonomy" id="55785"/>
    <lineage>
        <taxon>Eukaryota</taxon>
        <taxon>Metazoa</taxon>
        <taxon>Ecdysozoa</taxon>
        <taxon>Nematoda</taxon>
        <taxon>Chromadorea</taxon>
        <taxon>Rhabditida</taxon>
        <taxon>Tylenchina</taxon>
        <taxon>Panagrolaimomorpha</taxon>
        <taxon>Panagrolaimoidea</taxon>
        <taxon>Panagrolaimidae</taxon>
        <taxon>Panagrolaimus</taxon>
    </lineage>
</organism>